<name>A0A0B0NBZ0_GOSAR</name>
<proteinExistence type="predicted"/>
<dbReference type="Proteomes" id="UP000032142">
    <property type="component" value="Unassembled WGS sequence"/>
</dbReference>
<sequence>MFVFNLKEENHLVHENSLRIY</sequence>
<reference evidence="2" key="1">
    <citation type="submission" date="2014-09" db="EMBL/GenBank/DDBJ databases">
        <authorList>
            <person name="Mudge J."/>
            <person name="Ramaraj T."/>
            <person name="Lindquist I.E."/>
            <person name="Bharti A.K."/>
            <person name="Sundararajan A."/>
            <person name="Cameron C.T."/>
            <person name="Woodward J.E."/>
            <person name="May G.D."/>
            <person name="Brubaker C."/>
            <person name="Broadhvest J."/>
            <person name="Wilkins T.A."/>
        </authorList>
    </citation>
    <scope>NUCLEOTIDE SEQUENCE</scope>
    <source>
        <strain evidence="2">cv. AKA8401</strain>
    </source>
</reference>
<organism evidence="1 2">
    <name type="scientific">Gossypium arboreum</name>
    <name type="common">Tree cotton</name>
    <name type="synonym">Gossypium nanking</name>
    <dbReference type="NCBI Taxonomy" id="29729"/>
    <lineage>
        <taxon>Eukaryota</taxon>
        <taxon>Viridiplantae</taxon>
        <taxon>Streptophyta</taxon>
        <taxon>Embryophyta</taxon>
        <taxon>Tracheophyta</taxon>
        <taxon>Spermatophyta</taxon>
        <taxon>Magnoliopsida</taxon>
        <taxon>eudicotyledons</taxon>
        <taxon>Gunneridae</taxon>
        <taxon>Pentapetalae</taxon>
        <taxon>rosids</taxon>
        <taxon>malvids</taxon>
        <taxon>Malvales</taxon>
        <taxon>Malvaceae</taxon>
        <taxon>Malvoideae</taxon>
        <taxon>Gossypium</taxon>
    </lineage>
</organism>
<keyword evidence="2" id="KW-1185">Reference proteome</keyword>
<gene>
    <name evidence="1" type="ORF">F383_15238</name>
</gene>
<protein>
    <submittedName>
        <fullName evidence="1">Uncharacterized protein</fullName>
    </submittedName>
</protein>
<dbReference type="AlphaFoldDB" id="A0A0B0NBZ0"/>
<accession>A0A0B0NBZ0</accession>
<dbReference type="EMBL" id="KN393601">
    <property type="protein sequence ID" value="KHG10315.1"/>
    <property type="molecule type" value="Genomic_DNA"/>
</dbReference>
<evidence type="ECO:0000313" key="1">
    <source>
        <dbReference type="EMBL" id="KHG10315.1"/>
    </source>
</evidence>
<evidence type="ECO:0000313" key="2">
    <source>
        <dbReference type="Proteomes" id="UP000032142"/>
    </source>
</evidence>